<dbReference type="eggNOG" id="ENOG5030JDJ">
    <property type="taxonomic scope" value="Bacteria"/>
</dbReference>
<sequence>MNRRPMTDISQLKVSLTKHNAHKIAALLKKYGPSQALKNLAEVHADEAQAHKNLSVQPGNRIPDVWSKAKRIGENAIDALVLIGITFSHHQLITAMINATSRSGFSGRIERNKQLSAKAYTNFVQIIDQLGYATRRDHNGVSFNLRSMFEIPGLGPLAGELLGHKLTAARWDGEGTIADEAIAHNFHRVLGLTPREFKDWITTDSQPEAAGNQLLPKDEEFFQTEEEDIPPSAFEFKPGHEERPADPITRSASARSQANQRHNDIQNRLYAHLTKKFGKDNVGTEIDTGSGTSIDLVTKEDLKVTFYEIKTGKSVRACIRQAIPQLLEYAYWPDRILADELVIVSHLPITETAKLYLKHLRERFNLPISYQQFNLARNTLI</sequence>
<evidence type="ECO:0000313" key="2">
    <source>
        <dbReference type="EMBL" id="CAQ44574.1"/>
    </source>
</evidence>
<evidence type="ECO:0000313" key="3">
    <source>
        <dbReference type="Proteomes" id="UP000008840"/>
    </source>
</evidence>
<dbReference type="EMBL" id="AM743169">
    <property type="protein sequence ID" value="CAQ44574.1"/>
    <property type="molecule type" value="Genomic_DNA"/>
</dbReference>
<dbReference type="KEGG" id="sml:Smlt1012"/>
<protein>
    <submittedName>
        <fullName evidence="2">Uncharacterized protein</fullName>
    </submittedName>
</protein>
<name>B2FR72_STRMK</name>
<reference evidence="2 3" key="1">
    <citation type="journal article" date="2008" name="Genome Biol.">
        <title>The complete genome, comparative and functional analysis of Stenotrophomonas maltophilia reveals an organism heavily shielded by drug resistance determinants.</title>
        <authorList>
            <person name="Crossman L.C."/>
            <person name="Gould V.C."/>
            <person name="Dow J.M."/>
            <person name="Vernikos G.S."/>
            <person name="Okazaki A."/>
            <person name="Sebaihia M."/>
            <person name="Saunders D."/>
            <person name="Arrowsmith C."/>
            <person name="Carver T."/>
            <person name="Peters N."/>
            <person name="Adlem E."/>
            <person name="Kerhornou A."/>
            <person name="Lord A."/>
            <person name="Murphy L."/>
            <person name="Seeger K."/>
            <person name="Squares R."/>
            <person name="Rutter S."/>
            <person name="Quail M.A."/>
            <person name="Rajandream M.A."/>
            <person name="Harris D."/>
            <person name="Churcher C."/>
            <person name="Bentley S.D."/>
            <person name="Parkhill J."/>
            <person name="Thomson N.R."/>
            <person name="Avison M.B."/>
        </authorList>
    </citation>
    <scope>NUCLEOTIDE SEQUENCE [LARGE SCALE GENOMIC DNA]</scope>
    <source>
        <strain evidence="2 3">K279a</strain>
    </source>
</reference>
<accession>B2FR72</accession>
<feature type="compositionally biased region" description="Polar residues" evidence="1">
    <location>
        <begin position="250"/>
        <end position="260"/>
    </location>
</feature>
<gene>
    <name evidence="2" type="ordered locus">Smlt1012</name>
</gene>
<keyword evidence="3" id="KW-1185">Reference proteome</keyword>
<proteinExistence type="predicted"/>
<organism evidence="2 3">
    <name type="scientific">Stenotrophomonas maltophilia (strain K279a)</name>
    <dbReference type="NCBI Taxonomy" id="522373"/>
    <lineage>
        <taxon>Bacteria</taxon>
        <taxon>Pseudomonadati</taxon>
        <taxon>Pseudomonadota</taxon>
        <taxon>Gammaproteobacteria</taxon>
        <taxon>Lysobacterales</taxon>
        <taxon>Lysobacteraceae</taxon>
        <taxon>Stenotrophomonas</taxon>
        <taxon>Stenotrophomonas maltophilia group</taxon>
    </lineage>
</organism>
<dbReference type="EnsemblBacteria" id="CAQ44574">
    <property type="protein sequence ID" value="CAQ44574"/>
    <property type="gene ID" value="Smlt1012"/>
</dbReference>
<feature type="region of interest" description="Disordered" evidence="1">
    <location>
        <begin position="226"/>
        <end position="261"/>
    </location>
</feature>
<dbReference type="HOGENOM" id="CLU_735043_0_0_6"/>
<dbReference type="AlphaFoldDB" id="B2FR72"/>
<dbReference type="Proteomes" id="UP000008840">
    <property type="component" value="Chromosome"/>
</dbReference>
<evidence type="ECO:0000256" key="1">
    <source>
        <dbReference type="SAM" id="MobiDB-lite"/>
    </source>
</evidence>